<dbReference type="Pfam" id="PF01408">
    <property type="entry name" value="GFO_IDH_MocA"/>
    <property type="match status" value="1"/>
</dbReference>
<evidence type="ECO:0000313" key="4">
    <source>
        <dbReference type="Proteomes" id="UP000181899"/>
    </source>
</evidence>
<name>A0A1I5BV11_9CLOT</name>
<dbReference type="eggNOG" id="COG0673">
    <property type="taxonomic scope" value="Bacteria"/>
</dbReference>
<organism evidence="3 4">
    <name type="scientific">Proteiniclasticum ruminis</name>
    <dbReference type="NCBI Taxonomy" id="398199"/>
    <lineage>
        <taxon>Bacteria</taxon>
        <taxon>Bacillati</taxon>
        <taxon>Bacillota</taxon>
        <taxon>Clostridia</taxon>
        <taxon>Eubacteriales</taxon>
        <taxon>Clostridiaceae</taxon>
        <taxon>Proteiniclasticum</taxon>
    </lineage>
</organism>
<dbReference type="Gene3D" id="3.30.360.10">
    <property type="entry name" value="Dihydrodipicolinate Reductase, domain 2"/>
    <property type="match status" value="1"/>
</dbReference>
<evidence type="ECO:0000259" key="2">
    <source>
        <dbReference type="Pfam" id="PF22725"/>
    </source>
</evidence>
<feature type="domain" description="Gfo/Idh/MocA-like oxidoreductase N-terminal" evidence="1">
    <location>
        <begin position="2"/>
        <end position="121"/>
    </location>
</feature>
<dbReference type="STRING" id="398199.SAMN05421804_102190"/>
<evidence type="ECO:0000259" key="1">
    <source>
        <dbReference type="Pfam" id="PF01408"/>
    </source>
</evidence>
<gene>
    <name evidence="3" type="ORF">SAMN04488695_10573</name>
</gene>
<reference evidence="3 4" key="1">
    <citation type="submission" date="2016-10" db="EMBL/GenBank/DDBJ databases">
        <authorList>
            <person name="de Groot N.N."/>
        </authorList>
    </citation>
    <scope>NUCLEOTIDE SEQUENCE [LARGE SCALE GENOMIC DNA]</scope>
    <source>
        <strain evidence="3 4">ML2</strain>
    </source>
</reference>
<dbReference type="OrthoDB" id="9815825at2"/>
<accession>A0A1I5BV11</accession>
<dbReference type="PANTHER" id="PTHR43249">
    <property type="entry name" value="UDP-N-ACETYL-2-AMINO-2-DEOXY-D-GLUCURONATE OXIDASE"/>
    <property type="match status" value="1"/>
</dbReference>
<dbReference type="SUPFAM" id="SSF55347">
    <property type="entry name" value="Glyceraldehyde-3-phosphate dehydrogenase-like, C-terminal domain"/>
    <property type="match status" value="1"/>
</dbReference>
<proteinExistence type="predicted"/>
<sequence length="381" mass="43361">MVRVGIAGIGAIAESYMKLFQEGLIEDAVLTGLSSRNRERVEGLLQKFHLPGAVYYGEYEEMLASDEVDAVILTTPHAQHVPMALLAMSFGKHVLSDKPLGNKAFEVKELVEEEKKHPKLVTGVLFNRRSSDLYQKVKSLVESGEMGELRRAIYEITNLYRSYRYYEDSSWRGTYEEEGGGVLMNQAIHQLDLLLYLTGLPKSVMAFMKEGFHRPMTTENDAALHLFYENGASGHFLASTHESPGLNRLTLSFSKGQIEVADDAKLRITRLLEEEEDFARKTEEHFLHVPKTVEEYSYSVCGNSEEHRRTIGNFVKAIQGKEKILCSFEDGLKSITLVNAAHLSFWSGEKVPMTFSQVEYLLHFRRKVSEERKIRALKEKR</sequence>
<dbReference type="SUPFAM" id="SSF51735">
    <property type="entry name" value="NAD(P)-binding Rossmann-fold domains"/>
    <property type="match status" value="1"/>
</dbReference>
<dbReference type="EMBL" id="FOVK01000005">
    <property type="protein sequence ID" value="SFN78515.1"/>
    <property type="molecule type" value="Genomic_DNA"/>
</dbReference>
<dbReference type="InterPro" id="IPR000683">
    <property type="entry name" value="Gfo/Idh/MocA-like_OxRdtase_N"/>
</dbReference>
<dbReference type="InterPro" id="IPR036291">
    <property type="entry name" value="NAD(P)-bd_dom_sf"/>
</dbReference>
<dbReference type="InterPro" id="IPR052515">
    <property type="entry name" value="Gfo/Idh/MocA_Oxidoreductase"/>
</dbReference>
<feature type="domain" description="GFO/IDH/MocA-like oxidoreductase" evidence="2">
    <location>
        <begin position="134"/>
        <end position="259"/>
    </location>
</feature>
<dbReference type="Gene3D" id="3.40.50.720">
    <property type="entry name" value="NAD(P)-binding Rossmann-like Domain"/>
    <property type="match status" value="1"/>
</dbReference>
<dbReference type="GO" id="GO:0000166">
    <property type="term" value="F:nucleotide binding"/>
    <property type="evidence" value="ECO:0007669"/>
    <property type="project" value="InterPro"/>
</dbReference>
<dbReference type="AlphaFoldDB" id="A0A1I5BV11"/>
<dbReference type="Proteomes" id="UP000181899">
    <property type="component" value="Unassembled WGS sequence"/>
</dbReference>
<dbReference type="RefSeq" id="WP_074912033.1">
    <property type="nucleotide sequence ID" value="NZ_FOVK01000005.1"/>
</dbReference>
<keyword evidence="4" id="KW-1185">Reference proteome</keyword>
<protein>
    <submittedName>
        <fullName evidence="3">Predicted dehydrogenase</fullName>
    </submittedName>
</protein>
<dbReference type="PANTHER" id="PTHR43249:SF1">
    <property type="entry name" value="D-GLUCOSIDE 3-DEHYDROGENASE"/>
    <property type="match status" value="1"/>
</dbReference>
<evidence type="ECO:0000313" key="3">
    <source>
        <dbReference type="EMBL" id="SFN78515.1"/>
    </source>
</evidence>
<dbReference type="Pfam" id="PF22725">
    <property type="entry name" value="GFO_IDH_MocA_C3"/>
    <property type="match status" value="1"/>
</dbReference>
<dbReference type="InterPro" id="IPR055170">
    <property type="entry name" value="GFO_IDH_MocA-like_dom"/>
</dbReference>